<dbReference type="Gene3D" id="1.10.12.10">
    <property type="entry name" value="Lyase 2-enoyl-coa Hydratase, Chain A, domain 2"/>
    <property type="match status" value="1"/>
</dbReference>
<comment type="subunit">
    <text evidence="3">Homotetramer.</text>
</comment>
<evidence type="ECO:0000256" key="1">
    <source>
        <dbReference type="ARBA" id="ARBA00005086"/>
    </source>
</evidence>
<dbReference type="FunFam" id="1.10.12.10:FF:000001">
    <property type="entry name" value="Probable enoyl-CoA hydratase, mitochondrial"/>
    <property type="match status" value="1"/>
</dbReference>
<evidence type="ECO:0000256" key="3">
    <source>
        <dbReference type="ARBA" id="ARBA00011881"/>
    </source>
</evidence>
<dbReference type="Pfam" id="PF00378">
    <property type="entry name" value="ECH_1"/>
    <property type="match status" value="1"/>
</dbReference>
<dbReference type="Proteomes" id="UP000823921">
    <property type="component" value="Unassembled WGS sequence"/>
</dbReference>
<evidence type="ECO:0000256" key="6">
    <source>
        <dbReference type="ARBA" id="ARBA00067035"/>
    </source>
</evidence>
<dbReference type="InterPro" id="IPR018376">
    <property type="entry name" value="Enoyl-CoA_hyd/isom_CS"/>
</dbReference>
<evidence type="ECO:0000313" key="9">
    <source>
        <dbReference type="Proteomes" id="UP000823921"/>
    </source>
</evidence>
<evidence type="ECO:0000313" key="8">
    <source>
        <dbReference type="EMBL" id="HJB80231.1"/>
    </source>
</evidence>
<comment type="pathway">
    <text evidence="1">Lipid metabolism; butanoate metabolism.</text>
</comment>
<dbReference type="PANTHER" id="PTHR11941:SF54">
    <property type="entry name" value="ENOYL-COA HYDRATASE, MITOCHONDRIAL"/>
    <property type="match status" value="1"/>
</dbReference>
<organism evidence="8 9">
    <name type="scientific">Candidatus Flavonifractor intestinigallinarum</name>
    <dbReference type="NCBI Taxonomy" id="2838586"/>
    <lineage>
        <taxon>Bacteria</taxon>
        <taxon>Bacillati</taxon>
        <taxon>Bacillota</taxon>
        <taxon>Clostridia</taxon>
        <taxon>Eubacteriales</taxon>
        <taxon>Oscillospiraceae</taxon>
        <taxon>Flavonifractor</taxon>
    </lineage>
</organism>
<dbReference type="AlphaFoldDB" id="A0A9D2MKR8"/>
<dbReference type="PANTHER" id="PTHR11941">
    <property type="entry name" value="ENOYL-COA HYDRATASE-RELATED"/>
    <property type="match status" value="1"/>
</dbReference>
<sequence>MEFEHFTLNVTDDIAVFTVNRPQVRNAMNEACWKELSAFLDWVDQTPTLKAVIITGAGEKAFVAGADINFLKERTMVSALEVLAQRTLRKLAACKLPVIAAVNGYAFGGGCELAMACDIRISSEKAAYALPELGLGILPAGGGTQRLAKLVGVGRAKEMILTGRIVKAAEALAMGLTTKVVAPEELMDAAFETARCIAQKGPFAVRLAKQAVNAALSTDEDTGMMIEALSYGLVIASDDRMEGVTAFLEKRTPEFSGH</sequence>
<name>A0A9D2MKR8_9FIRM</name>
<dbReference type="EC" id="4.2.1.150" evidence="6"/>
<proteinExistence type="inferred from homology"/>
<evidence type="ECO:0000256" key="2">
    <source>
        <dbReference type="ARBA" id="ARBA00005254"/>
    </source>
</evidence>
<dbReference type="FunFam" id="3.90.226.10:FF:000009">
    <property type="entry name" value="Carnitinyl-CoA dehydratase"/>
    <property type="match status" value="1"/>
</dbReference>
<comment type="catalytic activity">
    <reaction evidence="5">
        <text>a short-chain (3S)-3-hydroxyacyl-CoA = a short-chain (2E)-enoyl-CoA + H2O</text>
        <dbReference type="Rhea" id="RHEA:52664"/>
        <dbReference type="ChEBI" id="CHEBI:15377"/>
        <dbReference type="ChEBI" id="CHEBI:87488"/>
        <dbReference type="ChEBI" id="CHEBI:136760"/>
        <dbReference type="EC" id="4.2.1.150"/>
    </reaction>
</comment>
<evidence type="ECO:0000256" key="4">
    <source>
        <dbReference type="ARBA" id="ARBA00023239"/>
    </source>
</evidence>
<comment type="similarity">
    <text evidence="2 7">Belongs to the enoyl-CoA hydratase/isomerase family.</text>
</comment>
<comment type="caution">
    <text evidence="8">The sequence shown here is derived from an EMBL/GenBank/DDBJ whole genome shotgun (WGS) entry which is preliminary data.</text>
</comment>
<reference evidence="8" key="2">
    <citation type="submission" date="2021-04" db="EMBL/GenBank/DDBJ databases">
        <authorList>
            <person name="Gilroy R."/>
        </authorList>
    </citation>
    <scope>NUCLEOTIDE SEQUENCE</scope>
    <source>
        <strain evidence="8">CHK192-8294</strain>
    </source>
</reference>
<dbReference type="GO" id="GO:0006635">
    <property type="term" value="P:fatty acid beta-oxidation"/>
    <property type="evidence" value="ECO:0007669"/>
    <property type="project" value="TreeGrafter"/>
</dbReference>
<dbReference type="EMBL" id="DWXO01000047">
    <property type="protein sequence ID" value="HJB80231.1"/>
    <property type="molecule type" value="Genomic_DNA"/>
</dbReference>
<reference evidence="8" key="1">
    <citation type="journal article" date="2021" name="PeerJ">
        <title>Extensive microbial diversity within the chicken gut microbiome revealed by metagenomics and culture.</title>
        <authorList>
            <person name="Gilroy R."/>
            <person name="Ravi A."/>
            <person name="Getino M."/>
            <person name="Pursley I."/>
            <person name="Horton D.L."/>
            <person name="Alikhan N.F."/>
            <person name="Baker D."/>
            <person name="Gharbi K."/>
            <person name="Hall N."/>
            <person name="Watson M."/>
            <person name="Adriaenssens E.M."/>
            <person name="Foster-Nyarko E."/>
            <person name="Jarju S."/>
            <person name="Secka A."/>
            <person name="Antonio M."/>
            <person name="Oren A."/>
            <person name="Chaudhuri R.R."/>
            <person name="La Ragione R."/>
            <person name="Hildebrand F."/>
            <person name="Pallen M.J."/>
        </authorList>
    </citation>
    <scope>NUCLEOTIDE SEQUENCE</scope>
    <source>
        <strain evidence="8">CHK192-8294</strain>
    </source>
</reference>
<dbReference type="GO" id="GO:0018812">
    <property type="term" value="F:3-hydroxyacyl-CoA dehydratase activity"/>
    <property type="evidence" value="ECO:0007669"/>
    <property type="project" value="UniProtKB-EC"/>
</dbReference>
<dbReference type="CDD" id="cd06558">
    <property type="entry name" value="crotonase-like"/>
    <property type="match status" value="1"/>
</dbReference>
<dbReference type="SUPFAM" id="SSF52096">
    <property type="entry name" value="ClpP/crotonase"/>
    <property type="match status" value="1"/>
</dbReference>
<protein>
    <recommendedName>
        <fullName evidence="6">short-chain-enoyl-CoA hydratase</fullName>
        <ecNumber evidence="6">4.2.1.150</ecNumber>
    </recommendedName>
</protein>
<dbReference type="InterPro" id="IPR029045">
    <property type="entry name" value="ClpP/crotonase-like_dom_sf"/>
</dbReference>
<evidence type="ECO:0000256" key="5">
    <source>
        <dbReference type="ARBA" id="ARBA00050624"/>
    </source>
</evidence>
<dbReference type="PROSITE" id="PS00166">
    <property type="entry name" value="ENOYL_COA_HYDRATASE"/>
    <property type="match status" value="1"/>
</dbReference>
<accession>A0A9D2MKR8</accession>
<gene>
    <name evidence="8" type="ORF">H9712_04550</name>
</gene>
<dbReference type="Gene3D" id="3.90.226.10">
    <property type="entry name" value="2-enoyl-CoA Hydratase, Chain A, domain 1"/>
    <property type="match status" value="1"/>
</dbReference>
<dbReference type="InterPro" id="IPR001753">
    <property type="entry name" value="Enoyl-CoA_hydra/iso"/>
</dbReference>
<dbReference type="InterPro" id="IPR014748">
    <property type="entry name" value="Enoyl-CoA_hydra_C"/>
</dbReference>
<evidence type="ECO:0000256" key="7">
    <source>
        <dbReference type="RuleBase" id="RU003707"/>
    </source>
</evidence>
<keyword evidence="4" id="KW-0456">Lyase</keyword>